<dbReference type="InterPro" id="IPR036249">
    <property type="entry name" value="Thioredoxin-like_sf"/>
</dbReference>
<dbReference type="InterPro" id="IPR050213">
    <property type="entry name" value="GST_superfamily"/>
</dbReference>
<evidence type="ECO:0008006" key="5">
    <source>
        <dbReference type="Google" id="ProtNLM"/>
    </source>
</evidence>
<dbReference type="Gene3D" id="1.20.1050.10">
    <property type="match status" value="1"/>
</dbReference>
<evidence type="ECO:0000259" key="1">
    <source>
        <dbReference type="PROSITE" id="PS50404"/>
    </source>
</evidence>
<gene>
    <name evidence="3" type="ORF">QYT958_LOCUS13423</name>
</gene>
<accession>A0A821E4L7</accession>
<dbReference type="EMBL" id="CAJOBR010001713">
    <property type="protein sequence ID" value="CAF4630076.1"/>
    <property type="molecule type" value="Genomic_DNA"/>
</dbReference>
<proteinExistence type="predicted"/>
<dbReference type="PROSITE" id="PS50404">
    <property type="entry name" value="GST_NTER"/>
    <property type="match status" value="1"/>
</dbReference>
<dbReference type="SUPFAM" id="SSF47616">
    <property type="entry name" value="GST C-terminal domain-like"/>
    <property type="match status" value="1"/>
</dbReference>
<evidence type="ECO:0000313" key="3">
    <source>
        <dbReference type="EMBL" id="CAF4630076.1"/>
    </source>
</evidence>
<organism evidence="3 4">
    <name type="scientific">Rotaria socialis</name>
    <dbReference type="NCBI Taxonomy" id="392032"/>
    <lineage>
        <taxon>Eukaryota</taxon>
        <taxon>Metazoa</taxon>
        <taxon>Spiralia</taxon>
        <taxon>Gnathifera</taxon>
        <taxon>Rotifera</taxon>
        <taxon>Eurotatoria</taxon>
        <taxon>Bdelloidea</taxon>
        <taxon>Philodinida</taxon>
        <taxon>Philodinidae</taxon>
        <taxon>Rotaria</taxon>
    </lineage>
</organism>
<evidence type="ECO:0000259" key="2">
    <source>
        <dbReference type="PROSITE" id="PS50405"/>
    </source>
</evidence>
<dbReference type="InterPro" id="IPR010987">
    <property type="entry name" value="Glutathione-S-Trfase_C-like"/>
</dbReference>
<dbReference type="GO" id="GO:0004364">
    <property type="term" value="F:glutathione transferase activity"/>
    <property type="evidence" value="ECO:0007669"/>
    <property type="project" value="TreeGrafter"/>
</dbReference>
<dbReference type="Pfam" id="PF14497">
    <property type="entry name" value="GST_C_3"/>
    <property type="match status" value="1"/>
</dbReference>
<dbReference type="GO" id="GO:0006749">
    <property type="term" value="P:glutathione metabolic process"/>
    <property type="evidence" value="ECO:0007669"/>
    <property type="project" value="TreeGrafter"/>
</dbReference>
<dbReference type="InterPro" id="IPR004046">
    <property type="entry name" value="GST_C"/>
</dbReference>
<sequence length="137" mass="15650">MSTYKLYNFDGRGRAEISRLILVAAGQKFEDIRYEEKEWPSHKSEIPLAFADTATELFNKFGSTIWYQEGSQTKASLDQFLVNELSKYLHNIDILAKAYSESGKFFVGNHLNFADLCVYDALESIVEADTNILNEYA</sequence>
<name>A0A821E4L7_9BILA</name>
<dbReference type="InterPro" id="IPR036282">
    <property type="entry name" value="Glutathione-S-Trfase_C_sf"/>
</dbReference>
<comment type="caution">
    <text evidence="3">The sequence shown here is derived from an EMBL/GenBank/DDBJ whole genome shotgun (WGS) entry which is preliminary data.</text>
</comment>
<feature type="domain" description="GST C-terminal" evidence="2">
    <location>
        <begin position="40"/>
        <end position="137"/>
    </location>
</feature>
<dbReference type="CDD" id="cd03039">
    <property type="entry name" value="GST_N_Sigma_like"/>
    <property type="match status" value="1"/>
</dbReference>
<dbReference type="SUPFAM" id="SSF52833">
    <property type="entry name" value="Thioredoxin-like"/>
    <property type="match status" value="1"/>
</dbReference>
<evidence type="ECO:0000313" key="4">
    <source>
        <dbReference type="Proteomes" id="UP000663848"/>
    </source>
</evidence>
<dbReference type="PANTHER" id="PTHR11571">
    <property type="entry name" value="GLUTATHIONE S-TRANSFERASE"/>
    <property type="match status" value="1"/>
</dbReference>
<reference evidence="3" key="1">
    <citation type="submission" date="2021-02" db="EMBL/GenBank/DDBJ databases">
        <authorList>
            <person name="Nowell W R."/>
        </authorList>
    </citation>
    <scope>NUCLEOTIDE SEQUENCE</scope>
</reference>
<dbReference type="AlphaFoldDB" id="A0A821E4L7"/>
<protein>
    <recommendedName>
        <fullName evidence="5">Glutathione S-transferase</fullName>
    </recommendedName>
</protein>
<dbReference type="Gene3D" id="3.40.30.10">
    <property type="entry name" value="Glutaredoxin"/>
    <property type="match status" value="1"/>
</dbReference>
<feature type="domain" description="GST N-terminal" evidence="1">
    <location>
        <begin position="2"/>
        <end position="103"/>
    </location>
</feature>
<dbReference type="PANTHER" id="PTHR11571:SF150">
    <property type="entry name" value="GLUTATHIONE S-TRANSFERASE"/>
    <property type="match status" value="1"/>
</dbReference>
<dbReference type="Proteomes" id="UP000663848">
    <property type="component" value="Unassembled WGS sequence"/>
</dbReference>
<dbReference type="InterPro" id="IPR004045">
    <property type="entry name" value="Glutathione_S-Trfase_N"/>
</dbReference>
<dbReference type="PROSITE" id="PS50405">
    <property type="entry name" value="GST_CTER"/>
    <property type="match status" value="1"/>
</dbReference>